<accession>A0A4P9Z9I9</accession>
<evidence type="ECO:0000313" key="11">
    <source>
        <dbReference type="EMBL" id="RKP29415.1"/>
    </source>
</evidence>
<evidence type="ECO:0000256" key="8">
    <source>
        <dbReference type="ARBA" id="ARBA00038311"/>
    </source>
</evidence>
<evidence type="ECO:0000256" key="3">
    <source>
        <dbReference type="ARBA" id="ARBA00022729"/>
    </source>
</evidence>
<keyword evidence="3" id="KW-0732">Signal</keyword>
<dbReference type="InterPro" id="IPR005595">
    <property type="entry name" value="TRAP_alpha"/>
</dbReference>
<proteinExistence type="inferred from homology"/>
<keyword evidence="4" id="KW-0256">Endoplasmic reticulum</keyword>
<evidence type="ECO:0000313" key="12">
    <source>
        <dbReference type="Proteomes" id="UP000268321"/>
    </source>
</evidence>
<evidence type="ECO:0000256" key="9">
    <source>
        <dbReference type="SAM" id="MobiDB-lite"/>
    </source>
</evidence>
<dbReference type="OrthoDB" id="1926781at2759"/>
<keyword evidence="5 10" id="KW-1133">Transmembrane helix</keyword>
<keyword evidence="6 10" id="KW-0472">Membrane</keyword>
<organism evidence="11 12">
    <name type="scientific">Metschnikowia bicuspidata</name>
    <dbReference type="NCBI Taxonomy" id="27322"/>
    <lineage>
        <taxon>Eukaryota</taxon>
        <taxon>Fungi</taxon>
        <taxon>Dikarya</taxon>
        <taxon>Ascomycota</taxon>
        <taxon>Saccharomycotina</taxon>
        <taxon>Pichiomycetes</taxon>
        <taxon>Metschnikowiaceae</taxon>
        <taxon>Metschnikowia</taxon>
    </lineage>
</organism>
<keyword evidence="2 10" id="KW-0812">Transmembrane</keyword>
<dbReference type="Proteomes" id="UP000268321">
    <property type="component" value="Unassembled WGS sequence"/>
</dbReference>
<dbReference type="EMBL" id="ML004489">
    <property type="protein sequence ID" value="RKP29415.1"/>
    <property type="molecule type" value="Genomic_DNA"/>
</dbReference>
<dbReference type="Pfam" id="PF03896">
    <property type="entry name" value="TRAP_alpha"/>
    <property type="match status" value="1"/>
</dbReference>
<comment type="subcellular location">
    <subcellularLocation>
        <location evidence="1">Endoplasmic reticulum membrane</location>
        <topology evidence="1">Single-pass type I membrane protein</topology>
    </subcellularLocation>
</comment>
<feature type="region of interest" description="Disordered" evidence="9">
    <location>
        <begin position="185"/>
        <end position="220"/>
    </location>
</feature>
<comment type="function">
    <text evidence="7">Is probably involved in a pathway contributing to genomic integrity.</text>
</comment>
<dbReference type="AlphaFoldDB" id="A0A4P9Z9I9"/>
<evidence type="ECO:0000256" key="7">
    <source>
        <dbReference type="ARBA" id="ARBA00037565"/>
    </source>
</evidence>
<evidence type="ECO:0000256" key="10">
    <source>
        <dbReference type="SAM" id="Phobius"/>
    </source>
</evidence>
<dbReference type="GO" id="GO:0005789">
    <property type="term" value="C:endoplasmic reticulum membrane"/>
    <property type="evidence" value="ECO:0007669"/>
    <property type="project" value="UniProtKB-SubCell"/>
</dbReference>
<name>A0A4P9Z9I9_9ASCO</name>
<sequence>MANEENVAPTNADDVILSNVDLSYILEDMPKAKPQEFTEFLTSKPLSIYYTLVNKEESDLTVVGVGGSFRNPMTGEVSANITVNSIGPIVIKPGEKEVFRQKVDLNLDLGNYVLIPSVYVAFQVSLKVIEAKSLLVAVVEEALSFLNPQLLFVEFVLLFAAAAAVRFFYPNFLETYFKGTAPVKVRGSPKSSGHDAEWAPKTNHQSAQPKKTKAKARRAY</sequence>
<evidence type="ECO:0000256" key="4">
    <source>
        <dbReference type="ARBA" id="ARBA00022824"/>
    </source>
</evidence>
<feature type="compositionally biased region" description="Basic residues" evidence="9">
    <location>
        <begin position="210"/>
        <end position="220"/>
    </location>
</feature>
<evidence type="ECO:0000256" key="2">
    <source>
        <dbReference type="ARBA" id="ARBA00022692"/>
    </source>
</evidence>
<feature type="transmembrane region" description="Helical" evidence="10">
    <location>
        <begin position="149"/>
        <end position="169"/>
    </location>
</feature>
<evidence type="ECO:0000256" key="5">
    <source>
        <dbReference type="ARBA" id="ARBA00022989"/>
    </source>
</evidence>
<protein>
    <submittedName>
        <fullName evidence="11">Uncharacterized protein</fullName>
    </submittedName>
</protein>
<gene>
    <name evidence="11" type="ORF">METBISCDRAFT_18708</name>
</gene>
<reference evidence="12" key="1">
    <citation type="journal article" date="2018" name="Nat. Microbiol.">
        <title>Leveraging single-cell genomics to expand the fungal tree of life.</title>
        <authorList>
            <person name="Ahrendt S.R."/>
            <person name="Quandt C.A."/>
            <person name="Ciobanu D."/>
            <person name="Clum A."/>
            <person name="Salamov A."/>
            <person name="Andreopoulos B."/>
            <person name="Cheng J.F."/>
            <person name="Woyke T."/>
            <person name="Pelin A."/>
            <person name="Henrissat B."/>
            <person name="Reynolds N.K."/>
            <person name="Benny G.L."/>
            <person name="Smith M.E."/>
            <person name="James T.Y."/>
            <person name="Grigoriev I.V."/>
        </authorList>
    </citation>
    <scope>NUCLEOTIDE SEQUENCE [LARGE SCALE GENOMIC DNA]</scope>
    <source>
        <strain evidence="12">Baker2002</strain>
    </source>
</reference>
<evidence type="ECO:0000256" key="6">
    <source>
        <dbReference type="ARBA" id="ARBA00023136"/>
    </source>
</evidence>
<evidence type="ECO:0000256" key="1">
    <source>
        <dbReference type="ARBA" id="ARBA00004115"/>
    </source>
</evidence>
<comment type="similarity">
    <text evidence="8">Belongs to the IRC22 family.</text>
</comment>
<keyword evidence="12" id="KW-1185">Reference proteome</keyword>